<keyword evidence="2" id="KW-1185">Reference proteome</keyword>
<dbReference type="KEGG" id="bph:Bphy_6935"/>
<dbReference type="AlphaFoldDB" id="B2JTP2"/>
<sequence>MAPPVVDLSNPEAVKRELLDEDAHVRAEFAAHLDGELTELAVALAVCFRLIPALNAAANRSKTMQTALVTAFAYGVLDDIVTSTKLLFAGKLPAAGNLMRQAVEGIAMSILCSADAPLIIKKNRNQPPVTARYWEKVDNDDHRTQGHKAIEQLEWNAGTLGVNSGALAHMRAAMKHYNAFSHCGKLTIASRVALEQVGTAYVGGHFDPAKLDAYRGEMNQRIRLCLVLPPFLERLLATMEPRPAARPAPARPQ</sequence>
<dbReference type="HOGENOM" id="CLU_1097020_0_0_4"/>
<evidence type="ECO:0000313" key="1">
    <source>
        <dbReference type="EMBL" id="ACC75945.1"/>
    </source>
</evidence>
<organism evidence="1 2">
    <name type="scientific">Paraburkholderia phymatum (strain DSM 17167 / CIP 108236 / LMG 21445 / STM815)</name>
    <name type="common">Burkholderia phymatum</name>
    <dbReference type="NCBI Taxonomy" id="391038"/>
    <lineage>
        <taxon>Bacteria</taxon>
        <taxon>Pseudomonadati</taxon>
        <taxon>Pseudomonadota</taxon>
        <taxon>Betaproteobacteria</taxon>
        <taxon>Burkholderiales</taxon>
        <taxon>Burkholderiaceae</taxon>
        <taxon>Paraburkholderia</taxon>
    </lineage>
</organism>
<name>B2JTP2_PARP8</name>
<gene>
    <name evidence="1" type="ordered locus">Bphy_6935</name>
</gene>
<dbReference type="EMBL" id="CP001045">
    <property type="protein sequence ID" value="ACC75945.1"/>
    <property type="molecule type" value="Genomic_DNA"/>
</dbReference>
<keyword evidence="1" id="KW-0614">Plasmid</keyword>
<evidence type="ECO:0000313" key="2">
    <source>
        <dbReference type="Proteomes" id="UP000001192"/>
    </source>
</evidence>
<reference evidence="2" key="1">
    <citation type="journal article" date="2014" name="Stand. Genomic Sci.">
        <title>Complete genome sequence of Burkholderia phymatum STM815(T), a broad host range and efficient nitrogen-fixing symbiont of Mimosa species.</title>
        <authorList>
            <person name="Moulin L."/>
            <person name="Klonowska A."/>
            <person name="Caroline B."/>
            <person name="Booth K."/>
            <person name="Vriezen J.A."/>
            <person name="Melkonian R."/>
            <person name="James E.K."/>
            <person name="Young J.P."/>
            <person name="Bena G."/>
            <person name="Hauser L."/>
            <person name="Land M."/>
            <person name="Kyrpides N."/>
            <person name="Bruce D."/>
            <person name="Chain P."/>
            <person name="Copeland A."/>
            <person name="Pitluck S."/>
            <person name="Woyke T."/>
            <person name="Lizotte-Waniewski M."/>
            <person name="Bristow J."/>
            <person name="Riley M."/>
        </authorList>
    </citation>
    <scope>NUCLEOTIDE SEQUENCE [LARGE SCALE GENOMIC DNA]</scope>
    <source>
        <strain evidence="2">DSM 17167 / CIP 108236 / LMG 21445 / STM815</strain>
        <plasmid evidence="2">Plasmid pBPHY01</plasmid>
    </source>
</reference>
<dbReference type="OrthoDB" id="9089868at2"/>
<geneLocation type="plasmid" evidence="1 2">
    <name>pBPHY01</name>
</geneLocation>
<accession>B2JTP2</accession>
<dbReference type="Proteomes" id="UP000001192">
    <property type="component" value="Plasmid pBPHY01"/>
</dbReference>
<proteinExistence type="predicted"/>
<protein>
    <submittedName>
        <fullName evidence="1">Uncharacterized protein</fullName>
    </submittedName>
</protein>
<dbReference type="RefSeq" id="WP_012406104.1">
    <property type="nucleotide sequence ID" value="NC_010625.1"/>
</dbReference>